<evidence type="ECO:0000313" key="2">
    <source>
        <dbReference type="Proteomes" id="UP000217348"/>
    </source>
</evidence>
<dbReference type="EMBL" id="CP022387">
    <property type="protein sequence ID" value="ATA89773.1"/>
    <property type="molecule type" value="Genomic_DNA"/>
</dbReference>
<organism evidence="1 2">
    <name type="scientific">Capnocytophaga stomatis</name>
    <dbReference type="NCBI Taxonomy" id="1848904"/>
    <lineage>
        <taxon>Bacteria</taxon>
        <taxon>Pseudomonadati</taxon>
        <taxon>Bacteroidota</taxon>
        <taxon>Flavobacteriia</taxon>
        <taxon>Flavobacteriales</taxon>
        <taxon>Flavobacteriaceae</taxon>
        <taxon>Capnocytophaga</taxon>
    </lineage>
</organism>
<dbReference type="KEGG" id="csto:CGC58_08565"/>
<sequence>MKELLLHIKKVKFLLWGTLILFSLTPCSAKGFLFDSVEISFFKPFHKNRTTAFSFQCQNSVAEEQNTQTEYVLNVFDNQESDSFYSAELFTSEAKIKKEYFYRNSSNAPPKYILFRCLRIHLS</sequence>
<evidence type="ECO:0000313" key="1">
    <source>
        <dbReference type="EMBL" id="ATA89773.1"/>
    </source>
</evidence>
<dbReference type="Proteomes" id="UP000217348">
    <property type="component" value="Chromosome"/>
</dbReference>
<reference evidence="2" key="1">
    <citation type="submission" date="2017-06" db="EMBL/GenBank/DDBJ databases">
        <title>Capnocytophaga spp. assemblies.</title>
        <authorList>
            <person name="Gulvik C.A."/>
        </authorList>
    </citation>
    <scope>NUCLEOTIDE SEQUENCE [LARGE SCALE GENOMIC DNA]</scope>
    <source>
        <strain evidence="2">H2177</strain>
    </source>
</reference>
<dbReference type="AlphaFoldDB" id="A0A250FXH6"/>
<gene>
    <name evidence="1" type="ORF">CGC58_08565</name>
</gene>
<protein>
    <submittedName>
        <fullName evidence="1">Uncharacterized protein</fullName>
    </submittedName>
</protein>
<name>A0A250FXH6_9FLAO</name>
<accession>A0A250FXH6</accession>
<proteinExistence type="predicted"/>